<protein>
    <submittedName>
        <fullName evidence="1">Uncharacterized protein</fullName>
    </submittedName>
</protein>
<keyword evidence="2" id="KW-1185">Reference proteome</keyword>
<gene>
    <name evidence="1" type="ORF">B0H16DRAFT_1535517</name>
</gene>
<sequence>MLNSPRLVALHLLHERGLRAPYNGLAAIPDTITTLQASQAWNSSGAFDSHSKLFDHLPRLIHLGTLSGSISTSYPGTLAPHLRSLILWSAREFELLDIPTLEHLQMSLFQGDRPGDVQRLTRFLVSRFGPRRLTSLVLGLSHVRDDHLLACLSVAPGLVTLQLVFIAGGGTASLTVHCNMLQHPTLLPSLRNLIHGCGVVQACI</sequence>
<accession>A0AAD7J807</accession>
<dbReference type="AlphaFoldDB" id="A0AAD7J807"/>
<name>A0AAD7J807_9AGAR</name>
<evidence type="ECO:0000313" key="2">
    <source>
        <dbReference type="Proteomes" id="UP001215598"/>
    </source>
</evidence>
<organism evidence="1 2">
    <name type="scientific">Mycena metata</name>
    <dbReference type="NCBI Taxonomy" id="1033252"/>
    <lineage>
        <taxon>Eukaryota</taxon>
        <taxon>Fungi</taxon>
        <taxon>Dikarya</taxon>
        <taxon>Basidiomycota</taxon>
        <taxon>Agaricomycotina</taxon>
        <taxon>Agaricomycetes</taxon>
        <taxon>Agaricomycetidae</taxon>
        <taxon>Agaricales</taxon>
        <taxon>Marasmiineae</taxon>
        <taxon>Mycenaceae</taxon>
        <taxon>Mycena</taxon>
    </lineage>
</organism>
<reference evidence="1" key="1">
    <citation type="submission" date="2023-03" db="EMBL/GenBank/DDBJ databases">
        <title>Massive genome expansion in bonnet fungi (Mycena s.s.) driven by repeated elements and novel gene families across ecological guilds.</title>
        <authorList>
            <consortium name="Lawrence Berkeley National Laboratory"/>
            <person name="Harder C.B."/>
            <person name="Miyauchi S."/>
            <person name="Viragh M."/>
            <person name="Kuo A."/>
            <person name="Thoen E."/>
            <person name="Andreopoulos B."/>
            <person name="Lu D."/>
            <person name="Skrede I."/>
            <person name="Drula E."/>
            <person name="Henrissat B."/>
            <person name="Morin E."/>
            <person name="Kohler A."/>
            <person name="Barry K."/>
            <person name="LaButti K."/>
            <person name="Morin E."/>
            <person name="Salamov A."/>
            <person name="Lipzen A."/>
            <person name="Mereny Z."/>
            <person name="Hegedus B."/>
            <person name="Baldrian P."/>
            <person name="Stursova M."/>
            <person name="Weitz H."/>
            <person name="Taylor A."/>
            <person name="Grigoriev I.V."/>
            <person name="Nagy L.G."/>
            <person name="Martin F."/>
            <person name="Kauserud H."/>
        </authorList>
    </citation>
    <scope>NUCLEOTIDE SEQUENCE</scope>
    <source>
        <strain evidence="1">CBHHK182m</strain>
    </source>
</reference>
<evidence type="ECO:0000313" key="1">
    <source>
        <dbReference type="EMBL" id="KAJ7758746.1"/>
    </source>
</evidence>
<proteinExistence type="predicted"/>
<dbReference type="EMBL" id="JARKIB010000041">
    <property type="protein sequence ID" value="KAJ7758746.1"/>
    <property type="molecule type" value="Genomic_DNA"/>
</dbReference>
<dbReference type="Proteomes" id="UP001215598">
    <property type="component" value="Unassembled WGS sequence"/>
</dbReference>
<comment type="caution">
    <text evidence="1">The sequence shown here is derived from an EMBL/GenBank/DDBJ whole genome shotgun (WGS) entry which is preliminary data.</text>
</comment>